<gene>
    <name evidence="1" type="ORF">Poly24_00080</name>
</gene>
<evidence type="ECO:0000313" key="1">
    <source>
        <dbReference type="EMBL" id="QDV66325.1"/>
    </source>
</evidence>
<reference evidence="1 2" key="1">
    <citation type="submission" date="2019-02" db="EMBL/GenBank/DDBJ databases">
        <title>Deep-cultivation of Planctomycetes and their phenomic and genomic characterization uncovers novel biology.</title>
        <authorList>
            <person name="Wiegand S."/>
            <person name="Jogler M."/>
            <person name="Boedeker C."/>
            <person name="Pinto D."/>
            <person name="Vollmers J."/>
            <person name="Rivas-Marin E."/>
            <person name="Kohn T."/>
            <person name="Peeters S.H."/>
            <person name="Heuer A."/>
            <person name="Rast P."/>
            <person name="Oberbeckmann S."/>
            <person name="Bunk B."/>
            <person name="Jeske O."/>
            <person name="Meyerdierks A."/>
            <person name="Storesund J.E."/>
            <person name="Kallscheuer N."/>
            <person name="Luecker S."/>
            <person name="Lage O.M."/>
            <person name="Pohl T."/>
            <person name="Merkel B.J."/>
            <person name="Hornburger P."/>
            <person name="Mueller R.-W."/>
            <person name="Bruemmer F."/>
            <person name="Labrenz M."/>
            <person name="Spormann A.M."/>
            <person name="Op den Camp H."/>
            <person name="Overmann J."/>
            <person name="Amann R."/>
            <person name="Jetten M.S.M."/>
            <person name="Mascher T."/>
            <person name="Medema M.H."/>
            <person name="Devos D.P."/>
            <person name="Kaster A.-K."/>
            <person name="Ovreas L."/>
            <person name="Rohde M."/>
            <person name="Galperin M.Y."/>
            <person name="Jogler C."/>
        </authorList>
    </citation>
    <scope>NUCLEOTIDE SEQUENCE [LARGE SCALE GENOMIC DNA]</scope>
    <source>
        <strain evidence="1 2">Poly24</strain>
    </source>
</reference>
<accession>A0A518JL96</accession>
<dbReference type="AlphaFoldDB" id="A0A518JL96"/>
<dbReference type="Proteomes" id="UP000315082">
    <property type="component" value="Chromosome"/>
</dbReference>
<protein>
    <submittedName>
        <fullName evidence="1">Uncharacterized protein</fullName>
    </submittedName>
</protein>
<name>A0A518JL96_9BACT</name>
<evidence type="ECO:0000313" key="2">
    <source>
        <dbReference type="Proteomes" id="UP000315082"/>
    </source>
</evidence>
<keyword evidence="2" id="KW-1185">Reference proteome</keyword>
<dbReference type="KEGG" id="rcf:Poly24_00080"/>
<dbReference type="EMBL" id="CP036348">
    <property type="protein sequence ID" value="QDV66325.1"/>
    <property type="molecule type" value="Genomic_DNA"/>
</dbReference>
<sequence>MYSGAAFCAAGSFPFFRFNARADDYNPNFDSSIVGWSSSELAIHLGIGRTFVLPTEIALMEYAVAEGWMMTEIDIMEEQSTALAVPLNRGVVFRVPAAGAGVMLLASLGFHTAPPPDLHDIDLPELRQAAESLEFFGYRGCDPNYHYFSLPNSQGLRLPQQQIDLQPLPIQLGLCLFVTFRNGRLTIPDPVAMASVEPPTCDWALGW</sequence>
<proteinExistence type="predicted"/>
<organism evidence="1 2">
    <name type="scientific">Rosistilla carotiformis</name>
    <dbReference type="NCBI Taxonomy" id="2528017"/>
    <lineage>
        <taxon>Bacteria</taxon>
        <taxon>Pseudomonadati</taxon>
        <taxon>Planctomycetota</taxon>
        <taxon>Planctomycetia</taxon>
        <taxon>Pirellulales</taxon>
        <taxon>Pirellulaceae</taxon>
        <taxon>Rosistilla</taxon>
    </lineage>
</organism>